<dbReference type="EMBL" id="REGN01006904">
    <property type="protein sequence ID" value="RNA07899.1"/>
    <property type="molecule type" value="Genomic_DNA"/>
</dbReference>
<evidence type="ECO:0000313" key="8">
    <source>
        <dbReference type="Proteomes" id="UP000276133"/>
    </source>
</evidence>
<evidence type="ECO:0000256" key="2">
    <source>
        <dbReference type="ARBA" id="ARBA00022692"/>
    </source>
</evidence>
<evidence type="ECO:0000256" key="5">
    <source>
        <dbReference type="SAM" id="Phobius"/>
    </source>
</evidence>
<dbReference type="GO" id="GO:0016020">
    <property type="term" value="C:membrane"/>
    <property type="evidence" value="ECO:0007669"/>
    <property type="project" value="UniProtKB-SubCell"/>
</dbReference>
<evidence type="ECO:0000256" key="1">
    <source>
        <dbReference type="ARBA" id="ARBA00004141"/>
    </source>
</evidence>
<evidence type="ECO:0000256" key="3">
    <source>
        <dbReference type="ARBA" id="ARBA00022989"/>
    </source>
</evidence>
<keyword evidence="4 5" id="KW-0472">Membrane</keyword>
<feature type="transmembrane region" description="Helical" evidence="5">
    <location>
        <begin position="62"/>
        <end position="83"/>
    </location>
</feature>
<evidence type="ECO:0000313" key="7">
    <source>
        <dbReference type="EMBL" id="RNA07899.1"/>
    </source>
</evidence>
<feature type="transmembrane region" description="Helical" evidence="5">
    <location>
        <begin position="289"/>
        <end position="314"/>
    </location>
</feature>
<keyword evidence="2 5" id="KW-0812">Transmembrane</keyword>
<dbReference type="AlphaFoldDB" id="A0A3M7Q9H7"/>
<gene>
    <name evidence="7" type="ORF">BpHYR1_042648</name>
</gene>
<feature type="domain" description="Sugar phosphate transporter" evidence="6">
    <location>
        <begin position="35"/>
        <end position="338"/>
    </location>
</feature>
<dbReference type="OrthoDB" id="18894at2759"/>
<accession>A0A3M7Q9H7</accession>
<comment type="caution">
    <text evidence="7">The sequence shown here is derived from an EMBL/GenBank/DDBJ whole genome shotgun (WGS) entry which is preliminary data.</text>
</comment>
<sequence>MMSPSVSDSDDLAEKPDLPVTKSSSELRSVLLSLLTILIYYCFSISLTFYNRYLFVTYQYPLSITIIHLIVKYVLSSLIRSTLNFYHFIKKRPAKSEYQQRITLNWFLYTTRIIPTAIASAADIGLSNWSLQFITITLYTMSKSTVILFILFFSILFQLEKWRKSIILVILSISCGLFLFTFHSTEFHLFGFVLVMIASFMAGLRWTLAQAITQKHELGLANPIDMIYHVQPCMILCLLPLAVYIDGIAIISTDKMFRSDQYEETFGNIMWILYGAGLAFLLESSELLVVTFTSSLTLSISGIFKEICIIYIAVTWNNNKLNTMNTLGLIMCLLGITIHCYMKAKKEAQIISRDKKNEVMVGCKTRGANYSKLIDESDSESFISKLTAEDGESFELSSRQMRSLPKE</sequence>
<dbReference type="PANTHER" id="PTHR11132">
    <property type="entry name" value="SOLUTE CARRIER FAMILY 35"/>
    <property type="match status" value="1"/>
</dbReference>
<keyword evidence="3 5" id="KW-1133">Transmembrane helix</keyword>
<dbReference type="STRING" id="10195.A0A3M7Q9H7"/>
<reference evidence="7 8" key="1">
    <citation type="journal article" date="2018" name="Sci. Rep.">
        <title>Genomic signatures of local adaptation to the degree of environmental predictability in rotifers.</title>
        <authorList>
            <person name="Franch-Gras L."/>
            <person name="Hahn C."/>
            <person name="Garcia-Roger E.M."/>
            <person name="Carmona M.J."/>
            <person name="Serra M."/>
            <person name="Gomez A."/>
        </authorList>
    </citation>
    <scope>NUCLEOTIDE SEQUENCE [LARGE SCALE GENOMIC DNA]</scope>
    <source>
        <strain evidence="7">HYR1</strain>
    </source>
</reference>
<feature type="transmembrane region" description="Helical" evidence="5">
    <location>
        <begin position="189"/>
        <end position="212"/>
    </location>
</feature>
<name>A0A3M7Q9H7_BRAPC</name>
<organism evidence="7 8">
    <name type="scientific">Brachionus plicatilis</name>
    <name type="common">Marine rotifer</name>
    <name type="synonym">Brachionus muelleri</name>
    <dbReference type="NCBI Taxonomy" id="10195"/>
    <lineage>
        <taxon>Eukaryota</taxon>
        <taxon>Metazoa</taxon>
        <taxon>Spiralia</taxon>
        <taxon>Gnathifera</taxon>
        <taxon>Rotifera</taxon>
        <taxon>Eurotatoria</taxon>
        <taxon>Monogononta</taxon>
        <taxon>Pseudotrocha</taxon>
        <taxon>Ploima</taxon>
        <taxon>Brachionidae</taxon>
        <taxon>Brachionus</taxon>
    </lineage>
</organism>
<protein>
    <submittedName>
        <fullName evidence="7">Solute carrier family 35 member C2</fullName>
    </submittedName>
</protein>
<dbReference type="Proteomes" id="UP000276133">
    <property type="component" value="Unassembled WGS sequence"/>
</dbReference>
<feature type="transmembrane region" description="Helical" evidence="5">
    <location>
        <begin position="326"/>
        <end position="344"/>
    </location>
</feature>
<dbReference type="InterPro" id="IPR004853">
    <property type="entry name" value="Sugar_P_trans_dom"/>
</dbReference>
<feature type="transmembrane region" description="Helical" evidence="5">
    <location>
        <begin position="233"/>
        <end position="253"/>
    </location>
</feature>
<evidence type="ECO:0000256" key="4">
    <source>
        <dbReference type="ARBA" id="ARBA00023136"/>
    </source>
</evidence>
<feature type="transmembrane region" description="Helical" evidence="5">
    <location>
        <begin position="136"/>
        <end position="159"/>
    </location>
</feature>
<dbReference type="Pfam" id="PF03151">
    <property type="entry name" value="TPT"/>
    <property type="match status" value="1"/>
</dbReference>
<feature type="transmembrane region" description="Helical" evidence="5">
    <location>
        <begin position="30"/>
        <end position="50"/>
    </location>
</feature>
<evidence type="ECO:0000259" key="6">
    <source>
        <dbReference type="Pfam" id="PF03151"/>
    </source>
</evidence>
<dbReference type="InterPro" id="IPR050186">
    <property type="entry name" value="TPT_transporter"/>
</dbReference>
<keyword evidence="8" id="KW-1185">Reference proteome</keyword>
<feature type="transmembrane region" description="Helical" evidence="5">
    <location>
        <begin position="265"/>
        <end position="282"/>
    </location>
</feature>
<comment type="subcellular location">
    <subcellularLocation>
        <location evidence="1">Membrane</location>
        <topology evidence="1">Multi-pass membrane protein</topology>
    </subcellularLocation>
</comment>
<feature type="transmembrane region" description="Helical" evidence="5">
    <location>
        <begin position="104"/>
        <end position="124"/>
    </location>
</feature>
<proteinExistence type="predicted"/>
<feature type="transmembrane region" description="Helical" evidence="5">
    <location>
        <begin position="166"/>
        <end position="183"/>
    </location>
</feature>